<gene>
    <name evidence="7" type="ORF">OUZ56_016726</name>
</gene>
<keyword evidence="8" id="KW-1185">Reference proteome</keyword>
<comment type="caution">
    <text evidence="7">The sequence shown here is derived from an EMBL/GenBank/DDBJ whole genome shotgun (WGS) entry which is preliminary data.</text>
</comment>
<dbReference type="EMBL" id="JAOYFB010000038">
    <property type="protein sequence ID" value="KAK4027679.1"/>
    <property type="molecule type" value="Genomic_DNA"/>
</dbReference>
<dbReference type="Pfam" id="PF05485">
    <property type="entry name" value="THAP"/>
    <property type="match status" value="1"/>
</dbReference>
<keyword evidence="1" id="KW-0479">Metal-binding</keyword>
<evidence type="ECO:0000313" key="7">
    <source>
        <dbReference type="EMBL" id="KAK4027679.1"/>
    </source>
</evidence>
<keyword evidence="2" id="KW-0863">Zinc-finger</keyword>
<evidence type="ECO:0000259" key="6">
    <source>
        <dbReference type="Pfam" id="PF05485"/>
    </source>
</evidence>
<evidence type="ECO:0000313" key="8">
    <source>
        <dbReference type="Proteomes" id="UP001234178"/>
    </source>
</evidence>
<evidence type="ECO:0000256" key="5">
    <source>
        <dbReference type="SAM" id="MobiDB-lite"/>
    </source>
</evidence>
<keyword evidence="4" id="KW-0238">DNA-binding</keyword>
<dbReference type="InterPro" id="IPR006612">
    <property type="entry name" value="THAP_Znf"/>
</dbReference>
<evidence type="ECO:0000256" key="3">
    <source>
        <dbReference type="ARBA" id="ARBA00022833"/>
    </source>
</evidence>
<protein>
    <recommendedName>
        <fullName evidence="6">THAP-type domain-containing protein</fullName>
    </recommendedName>
</protein>
<feature type="compositionally biased region" description="Polar residues" evidence="5">
    <location>
        <begin position="180"/>
        <end position="190"/>
    </location>
</feature>
<dbReference type="Proteomes" id="UP001234178">
    <property type="component" value="Unassembled WGS sequence"/>
</dbReference>
<feature type="domain" description="THAP-type" evidence="6">
    <location>
        <begin position="14"/>
        <end position="89"/>
    </location>
</feature>
<proteinExistence type="predicted"/>
<keyword evidence="3" id="KW-0862">Zinc</keyword>
<evidence type="ECO:0000256" key="1">
    <source>
        <dbReference type="ARBA" id="ARBA00022723"/>
    </source>
</evidence>
<reference evidence="7 8" key="1">
    <citation type="journal article" date="2023" name="Nucleic Acids Res.">
        <title>The hologenome of Daphnia magna reveals possible DNA methylation and microbiome-mediated evolution of the host genome.</title>
        <authorList>
            <person name="Chaturvedi A."/>
            <person name="Li X."/>
            <person name="Dhandapani V."/>
            <person name="Marshall H."/>
            <person name="Kissane S."/>
            <person name="Cuenca-Cambronero M."/>
            <person name="Asole G."/>
            <person name="Calvet F."/>
            <person name="Ruiz-Romero M."/>
            <person name="Marangio P."/>
            <person name="Guigo R."/>
            <person name="Rago D."/>
            <person name="Mirbahai L."/>
            <person name="Eastwood N."/>
            <person name="Colbourne J.K."/>
            <person name="Zhou J."/>
            <person name="Mallon E."/>
            <person name="Orsini L."/>
        </authorList>
    </citation>
    <scope>NUCLEOTIDE SEQUENCE [LARGE SCALE GENOMIC DNA]</scope>
    <source>
        <strain evidence="7">LRV0_1</strain>
    </source>
</reference>
<name>A0ABR0ARH0_9CRUS</name>
<sequence>MSHLKAKLGKKFTCAICGNVYEDGSRKIGVFSVPKNMFSRWKSILPELKETARLCDIHFEESDIVKGFKNGQNFHPLQNWRLLKSAIPKFVLVKSNAESPSARKPLKQLLNVTGNNNRLPTKRKNNCHSTAQANARKRCRKEVNNKPIAGESMVQEIISSQQSPQKVLIVSVNECASQDDLISNPSQDQDSYCEHEQLNPKESISTPHCPEQLVTPTVNAPASGDDRISDPSPVEDGYCEREQVDSLSEGI</sequence>
<organism evidence="7 8">
    <name type="scientific">Daphnia magna</name>
    <dbReference type="NCBI Taxonomy" id="35525"/>
    <lineage>
        <taxon>Eukaryota</taxon>
        <taxon>Metazoa</taxon>
        <taxon>Ecdysozoa</taxon>
        <taxon>Arthropoda</taxon>
        <taxon>Crustacea</taxon>
        <taxon>Branchiopoda</taxon>
        <taxon>Diplostraca</taxon>
        <taxon>Cladocera</taxon>
        <taxon>Anomopoda</taxon>
        <taxon>Daphniidae</taxon>
        <taxon>Daphnia</taxon>
    </lineage>
</organism>
<feature type="region of interest" description="Disordered" evidence="5">
    <location>
        <begin position="115"/>
        <end position="146"/>
    </location>
</feature>
<accession>A0ABR0ARH0</accession>
<evidence type="ECO:0000256" key="4">
    <source>
        <dbReference type="ARBA" id="ARBA00023125"/>
    </source>
</evidence>
<feature type="region of interest" description="Disordered" evidence="5">
    <location>
        <begin position="180"/>
        <end position="251"/>
    </location>
</feature>
<evidence type="ECO:0000256" key="2">
    <source>
        <dbReference type="ARBA" id="ARBA00022771"/>
    </source>
</evidence>